<gene>
    <name evidence="1" type="ORF">kuste3609</name>
</gene>
<protein>
    <submittedName>
        <fullName evidence="1">Uncharacterized protein</fullName>
    </submittedName>
</protein>
<reference evidence="1" key="1">
    <citation type="journal article" date="2006" name="Nature">
        <title>Deciphering the evolution and metabolism of an anammox bacterium from a community genome.</title>
        <authorList>
            <person name="Strous M."/>
            <person name="Pelletier E."/>
            <person name="Mangenot S."/>
            <person name="Rattei T."/>
            <person name="Lehner A."/>
            <person name="Taylor M.W."/>
            <person name="Horn M."/>
            <person name="Daims H."/>
            <person name="Bartol-Mavel D."/>
            <person name="Wincker P."/>
            <person name="Barbe V."/>
            <person name="Fonknechten N."/>
            <person name="Vallenet D."/>
            <person name="Segurens B."/>
            <person name="Schenowitz-Truong C."/>
            <person name="Medigue C."/>
            <person name="Collingro A."/>
            <person name="Snel B."/>
            <person name="Dutilh B.E."/>
            <person name="OpDenCamp H.J.M."/>
            <person name="vanDerDrift C."/>
            <person name="Cirpus I."/>
            <person name="vanDePas-Schoonen K.T."/>
            <person name="Harhangi H.R."/>
            <person name="vanNiftrik L."/>
            <person name="Schmid M."/>
            <person name="Keltjens J."/>
            <person name="vanDeVossenberg J."/>
            <person name="Kartal B."/>
            <person name="Meier H."/>
            <person name="Frishman D."/>
            <person name="Huynen M.A."/>
            <person name="Mewes H."/>
            <person name="Weissenbach J."/>
            <person name="Jetten M.S.M."/>
            <person name="Wagner M."/>
            <person name="LePaslier D."/>
        </authorList>
    </citation>
    <scope>NUCLEOTIDE SEQUENCE</scope>
</reference>
<evidence type="ECO:0000313" key="1">
    <source>
        <dbReference type="EMBL" id="CAJ74372.1"/>
    </source>
</evidence>
<organism evidence="1">
    <name type="scientific">Kuenenia stuttgartiensis</name>
    <dbReference type="NCBI Taxonomy" id="174633"/>
    <lineage>
        <taxon>Bacteria</taxon>
        <taxon>Pseudomonadati</taxon>
        <taxon>Planctomycetota</taxon>
        <taxon>Candidatus Brocadiia</taxon>
        <taxon>Candidatus Brocadiales</taxon>
        <taxon>Candidatus Brocadiaceae</taxon>
        <taxon>Candidatus Kuenenia</taxon>
    </lineage>
</organism>
<proteinExistence type="predicted"/>
<sequence length="45" mass="5156">MTKIRAIVTIRINFGLTSGIIDFSIDKDNNLPIISYLLSYTFTLY</sequence>
<reference evidence="1" key="2">
    <citation type="submission" date="2006-01" db="EMBL/GenBank/DDBJ databases">
        <authorList>
            <person name="Genoscope"/>
        </authorList>
    </citation>
    <scope>NUCLEOTIDE SEQUENCE</scope>
</reference>
<dbReference type="EMBL" id="CT573071">
    <property type="protein sequence ID" value="CAJ74372.1"/>
    <property type="molecule type" value="Genomic_DNA"/>
</dbReference>
<dbReference type="AlphaFoldDB" id="Q1Q2Z0"/>
<name>Q1Q2Z0_KUEST</name>
<accession>Q1Q2Z0</accession>